<evidence type="ECO:0000313" key="2">
    <source>
        <dbReference type="EMBL" id="MCH85588.1"/>
    </source>
</evidence>
<dbReference type="Proteomes" id="UP000265520">
    <property type="component" value="Unassembled WGS sequence"/>
</dbReference>
<gene>
    <name evidence="2" type="ORF">A2U01_0006436</name>
</gene>
<dbReference type="PANTHER" id="PTHR33116">
    <property type="entry name" value="REVERSE TRANSCRIPTASE ZINC-BINDING DOMAIN-CONTAINING PROTEIN-RELATED-RELATED"/>
    <property type="match status" value="1"/>
</dbReference>
<protein>
    <recommendedName>
        <fullName evidence="1">Reverse transcriptase zinc-binding domain-containing protein</fullName>
    </recommendedName>
</protein>
<comment type="caution">
    <text evidence="2">The sequence shown here is derived from an EMBL/GenBank/DDBJ whole genome shotgun (WGS) entry which is preliminary data.</text>
</comment>
<proteinExistence type="predicted"/>
<keyword evidence="3" id="KW-1185">Reference proteome</keyword>
<sequence>MGQGKWVWKIRAKRHGLWYKALLDRYGVSDGIITEGGGGCSSWWKSICQLELGREELSNSYSVKEEYKKIMEDDLSHDNSHWVKVWHKSIPSKVCCLVWRIVQNRVATKNNLVRRGVLFGVESSHWVGWCGAEESVSHLFFECPIFAGVWYSICNWMKISSALQNGCVAQLEQFEGLIGSGRAFTNRVSVIWFACMWSIWKARNDKVFNNKDICLDSIVESVKRCSWNWLNIKSHSIDYSISQCCWLIRCGSLNFFCTSFGSLVVSLGNLWHFSALKILVCEALELKKISLLFFENSVAVNGMGRGPKIAALCSVLYFLTVVEFFVTQNSTHCIFLPFKNGTEERCGSSKSTVAITRRFGSKTLRGLHARVSLLRSLFFSIAVSFSPTCLGSSGFGGK</sequence>
<dbReference type="InterPro" id="IPR026960">
    <property type="entry name" value="RVT-Znf"/>
</dbReference>
<dbReference type="AlphaFoldDB" id="A0A392MFR0"/>
<reference evidence="2 3" key="1">
    <citation type="journal article" date="2018" name="Front. Plant Sci.">
        <title>Red Clover (Trifolium pratense) and Zigzag Clover (T. medium) - A Picture of Genomic Similarities and Differences.</title>
        <authorList>
            <person name="Dluhosova J."/>
            <person name="Istvanek J."/>
            <person name="Nedelnik J."/>
            <person name="Repkova J."/>
        </authorList>
    </citation>
    <scope>NUCLEOTIDE SEQUENCE [LARGE SCALE GENOMIC DNA]</scope>
    <source>
        <strain evidence="3">cv. 10/8</strain>
        <tissue evidence="2">Leaf</tissue>
    </source>
</reference>
<dbReference type="PANTHER" id="PTHR33116:SF78">
    <property type="entry name" value="OS12G0587133 PROTEIN"/>
    <property type="match status" value="1"/>
</dbReference>
<organism evidence="2 3">
    <name type="scientific">Trifolium medium</name>
    <dbReference type="NCBI Taxonomy" id="97028"/>
    <lineage>
        <taxon>Eukaryota</taxon>
        <taxon>Viridiplantae</taxon>
        <taxon>Streptophyta</taxon>
        <taxon>Embryophyta</taxon>
        <taxon>Tracheophyta</taxon>
        <taxon>Spermatophyta</taxon>
        <taxon>Magnoliopsida</taxon>
        <taxon>eudicotyledons</taxon>
        <taxon>Gunneridae</taxon>
        <taxon>Pentapetalae</taxon>
        <taxon>rosids</taxon>
        <taxon>fabids</taxon>
        <taxon>Fabales</taxon>
        <taxon>Fabaceae</taxon>
        <taxon>Papilionoideae</taxon>
        <taxon>50 kb inversion clade</taxon>
        <taxon>NPAAA clade</taxon>
        <taxon>Hologalegina</taxon>
        <taxon>IRL clade</taxon>
        <taxon>Trifolieae</taxon>
        <taxon>Trifolium</taxon>
    </lineage>
</organism>
<accession>A0A392MFR0</accession>
<name>A0A392MFR0_9FABA</name>
<feature type="domain" description="Reverse transcriptase zinc-binding" evidence="1">
    <location>
        <begin position="61"/>
        <end position="150"/>
    </location>
</feature>
<feature type="non-terminal residue" evidence="2">
    <location>
        <position position="398"/>
    </location>
</feature>
<dbReference type="EMBL" id="LXQA010008791">
    <property type="protein sequence ID" value="MCH85588.1"/>
    <property type="molecule type" value="Genomic_DNA"/>
</dbReference>
<evidence type="ECO:0000313" key="3">
    <source>
        <dbReference type="Proteomes" id="UP000265520"/>
    </source>
</evidence>
<dbReference type="Pfam" id="PF13966">
    <property type="entry name" value="zf-RVT"/>
    <property type="match status" value="1"/>
</dbReference>
<evidence type="ECO:0000259" key="1">
    <source>
        <dbReference type="Pfam" id="PF13966"/>
    </source>
</evidence>